<dbReference type="GO" id="GO:0016887">
    <property type="term" value="F:ATP hydrolysis activity"/>
    <property type="evidence" value="ECO:0007669"/>
    <property type="project" value="InterPro"/>
</dbReference>
<dbReference type="PROSITE" id="PS50893">
    <property type="entry name" value="ABC_TRANSPORTER_2"/>
    <property type="match status" value="1"/>
</dbReference>
<evidence type="ECO:0000259" key="4">
    <source>
        <dbReference type="PROSITE" id="PS50893"/>
    </source>
</evidence>
<dbReference type="SMART" id="SM00382">
    <property type="entry name" value="AAA"/>
    <property type="match status" value="1"/>
</dbReference>
<dbReference type="STRING" id="1121345.SAMN02745217_03123"/>
<dbReference type="PANTHER" id="PTHR42711:SF1">
    <property type="entry name" value="ABC-TRANSPORT PROTEIN, ATP-BINDING COMPONENT"/>
    <property type="match status" value="1"/>
</dbReference>
<dbReference type="AlphaFoldDB" id="A0A1M7YF97"/>
<dbReference type="OrthoDB" id="9804819at2"/>
<evidence type="ECO:0000313" key="5">
    <source>
        <dbReference type="EMBL" id="SHO51314.1"/>
    </source>
</evidence>
<dbReference type="InterPro" id="IPR050763">
    <property type="entry name" value="ABC_transporter_ATP-binding"/>
</dbReference>
<sequence length="338" mass="38311">MENIIELKNLSKDFKILNKKSGKFSVVKDLFSTDYTVERAVNQINLNIGKGEIVGFIGPNGAGKSTTIKMLTGVLVPTEGTVLVNGFIPYKHRVKYVKEIGVVMGQRSQLWWDLSVEDSFKVMKEMYELSDAEYAENMRIFEEELCISELFDKSVRHLSLGQKMLCEIVAVLLYNPKVIFLDEPTIGLDISVKTKIRKIIKRMNSQQGVTVILTTHDISDIEALCDRVVIIDHGTIIFDDSMNKMKQLVGSERKIIEITTKKVISDELTEKIKGMFTKEHLQINPASNKRMDIICDSGEVDINELLLQIMEYVGIEDINTVGVKIEDIVRQVYEGNLL</sequence>
<evidence type="ECO:0000256" key="1">
    <source>
        <dbReference type="ARBA" id="ARBA00022448"/>
    </source>
</evidence>
<dbReference type="RefSeq" id="WP_073589780.1">
    <property type="nucleotide sequence ID" value="NZ_FRFD01000009.1"/>
</dbReference>
<dbReference type="PANTHER" id="PTHR42711">
    <property type="entry name" value="ABC TRANSPORTER ATP-BINDING PROTEIN"/>
    <property type="match status" value="1"/>
</dbReference>
<dbReference type="Proteomes" id="UP000184612">
    <property type="component" value="Unassembled WGS sequence"/>
</dbReference>
<protein>
    <submittedName>
        <fullName evidence="5">ABC-2 type transport system ATP-binding protein</fullName>
    </submittedName>
</protein>
<keyword evidence="2" id="KW-0547">Nucleotide-binding</keyword>
<dbReference type="InterPro" id="IPR003593">
    <property type="entry name" value="AAA+_ATPase"/>
</dbReference>
<keyword evidence="3 5" id="KW-0067">ATP-binding</keyword>
<dbReference type="EMBL" id="FRFD01000009">
    <property type="protein sequence ID" value="SHO51314.1"/>
    <property type="molecule type" value="Genomic_DNA"/>
</dbReference>
<reference evidence="5 6" key="1">
    <citation type="submission" date="2016-12" db="EMBL/GenBank/DDBJ databases">
        <authorList>
            <person name="Song W.-J."/>
            <person name="Kurnit D.M."/>
        </authorList>
    </citation>
    <scope>NUCLEOTIDE SEQUENCE [LARGE SCALE GENOMIC DNA]</scope>
    <source>
        <strain evidence="5 6">DSM 12503</strain>
    </source>
</reference>
<dbReference type="InterPro" id="IPR027417">
    <property type="entry name" value="P-loop_NTPase"/>
</dbReference>
<name>A0A1M7YF97_9FIRM</name>
<evidence type="ECO:0000256" key="3">
    <source>
        <dbReference type="ARBA" id="ARBA00022840"/>
    </source>
</evidence>
<feature type="domain" description="ABC transporter" evidence="4">
    <location>
        <begin position="25"/>
        <end position="258"/>
    </location>
</feature>
<dbReference type="InterPro" id="IPR003439">
    <property type="entry name" value="ABC_transporter-like_ATP-bd"/>
</dbReference>
<gene>
    <name evidence="5" type="ORF">SAMN02745217_03123</name>
</gene>
<evidence type="ECO:0000313" key="6">
    <source>
        <dbReference type="Proteomes" id="UP000184612"/>
    </source>
</evidence>
<accession>A0A1M7YF97</accession>
<dbReference type="Gene3D" id="3.40.50.300">
    <property type="entry name" value="P-loop containing nucleotide triphosphate hydrolases"/>
    <property type="match status" value="1"/>
</dbReference>
<dbReference type="GO" id="GO:0005524">
    <property type="term" value="F:ATP binding"/>
    <property type="evidence" value="ECO:0007669"/>
    <property type="project" value="UniProtKB-KW"/>
</dbReference>
<keyword evidence="6" id="KW-1185">Reference proteome</keyword>
<dbReference type="SUPFAM" id="SSF52540">
    <property type="entry name" value="P-loop containing nucleoside triphosphate hydrolases"/>
    <property type="match status" value="1"/>
</dbReference>
<keyword evidence="1" id="KW-0813">Transport</keyword>
<dbReference type="Pfam" id="PF00005">
    <property type="entry name" value="ABC_tran"/>
    <property type="match status" value="1"/>
</dbReference>
<evidence type="ECO:0000256" key="2">
    <source>
        <dbReference type="ARBA" id="ARBA00022741"/>
    </source>
</evidence>
<organism evidence="5 6">
    <name type="scientific">Anaerocolumna xylanovorans DSM 12503</name>
    <dbReference type="NCBI Taxonomy" id="1121345"/>
    <lineage>
        <taxon>Bacteria</taxon>
        <taxon>Bacillati</taxon>
        <taxon>Bacillota</taxon>
        <taxon>Clostridia</taxon>
        <taxon>Lachnospirales</taxon>
        <taxon>Lachnospiraceae</taxon>
        <taxon>Anaerocolumna</taxon>
    </lineage>
</organism>
<proteinExistence type="predicted"/>